<reference evidence="1" key="2">
    <citation type="journal article" date="2015" name="Data Brief">
        <title>Shoot transcriptome of the giant reed, Arundo donax.</title>
        <authorList>
            <person name="Barrero R.A."/>
            <person name="Guerrero F.D."/>
            <person name="Moolhuijzen P."/>
            <person name="Goolsby J.A."/>
            <person name="Tidwell J."/>
            <person name="Bellgard S.E."/>
            <person name="Bellgard M.I."/>
        </authorList>
    </citation>
    <scope>NUCLEOTIDE SEQUENCE</scope>
    <source>
        <tissue evidence="1">Shoot tissue taken approximately 20 cm above the soil surface</tissue>
    </source>
</reference>
<reference evidence="1" key="1">
    <citation type="submission" date="2014-09" db="EMBL/GenBank/DDBJ databases">
        <authorList>
            <person name="Magalhaes I.L.F."/>
            <person name="Oliveira U."/>
            <person name="Santos F.R."/>
            <person name="Vidigal T.H.D.A."/>
            <person name="Brescovit A.D."/>
            <person name="Santos A.J."/>
        </authorList>
    </citation>
    <scope>NUCLEOTIDE SEQUENCE</scope>
    <source>
        <tissue evidence="1">Shoot tissue taken approximately 20 cm above the soil surface</tissue>
    </source>
</reference>
<evidence type="ECO:0000313" key="1">
    <source>
        <dbReference type="EMBL" id="JAD16167.1"/>
    </source>
</evidence>
<proteinExistence type="predicted"/>
<dbReference type="AlphaFoldDB" id="A0A0A8XWU8"/>
<name>A0A0A8XWU8_ARUDO</name>
<protein>
    <submittedName>
        <fullName evidence="1">Uncharacterized protein</fullName>
    </submittedName>
</protein>
<dbReference type="EMBL" id="GBRH01281728">
    <property type="protein sequence ID" value="JAD16167.1"/>
    <property type="molecule type" value="Transcribed_RNA"/>
</dbReference>
<organism evidence="1">
    <name type="scientific">Arundo donax</name>
    <name type="common">Giant reed</name>
    <name type="synonym">Donax arundinaceus</name>
    <dbReference type="NCBI Taxonomy" id="35708"/>
    <lineage>
        <taxon>Eukaryota</taxon>
        <taxon>Viridiplantae</taxon>
        <taxon>Streptophyta</taxon>
        <taxon>Embryophyta</taxon>
        <taxon>Tracheophyta</taxon>
        <taxon>Spermatophyta</taxon>
        <taxon>Magnoliopsida</taxon>
        <taxon>Liliopsida</taxon>
        <taxon>Poales</taxon>
        <taxon>Poaceae</taxon>
        <taxon>PACMAD clade</taxon>
        <taxon>Arundinoideae</taxon>
        <taxon>Arundineae</taxon>
        <taxon>Arundo</taxon>
    </lineage>
</organism>
<accession>A0A0A8XWU8</accession>
<sequence>MPCVSSRDALSGLELWMLRWSALSEVVFVAREMCTGGLHRLRLQIGRRWLEENAMG</sequence>